<dbReference type="InParanoid" id="A0A5C3NYG7"/>
<sequence>MGRKAIYFTLEEKKAAKRLQAQAYRRSEKGKQTKAAANLRHHEEKKGLVPPRSTSTGLAPAEASTALADASRAVSAPVDSPLITTIDWFVPEEWVPGLGEPDAGADEATASVPGVVDIPDDLFDRAQNDLRASFGAVHGSGPLLGLWTPPYRFTHAEEDVTYLLLPNIRSDDPRAERRAVLGAFQCCAVLAAARDRRERWTTLSVEELEVEVQSEIAARVDAWRILRDSAIDGSWSDDVDIALDWGAKIVDMLAEEWECRLHGTEQYTQLIRSRDMPWQRLVSDIMSSTSQ</sequence>
<keyword evidence="3" id="KW-1185">Reference proteome</keyword>
<accession>A0A5C3NYG7</accession>
<evidence type="ECO:0000313" key="3">
    <source>
        <dbReference type="Proteomes" id="UP000308197"/>
    </source>
</evidence>
<evidence type="ECO:0000313" key="2">
    <source>
        <dbReference type="EMBL" id="TFK81070.1"/>
    </source>
</evidence>
<dbReference type="EMBL" id="ML211660">
    <property type="protein sequence ID" value="TFK81070.1"/>
    <property type="molecule type" value="Genomic_DNA"/>
</dbReference>
<dbReference type="Proteomes" id="UP000308197">
    <property type="component" value="Unassembled WGS sequence"/>
</dbReference>
<proteinExistence type="predicted"/>
<gene>
    <name evidence="2" type="ORF">K466DRAFT_604804</name>
</gene>
<feature type="region of interest" description="Disordered" evidence="1">
    <location>
        <begin position="21"/>
        <end position="61"/>
    </location>
</feature>
<reference evidence="2 3" key="1">
    <citation type="journal article" date="2019" name="Nat. Ecol. Evol.">
        <title>Megaphylogeny resolves global patterns of mushroom evolution.</title>
        <authorList>
            <person name="Varga T."/>
            <person name="Krizsan K."/>
            <person name="Foldi C."/>
            <person name="Dima B."/>
            <person name="Sanchez-Garcia M."/>
            <person name="Sanchez-Ramirez S."/>
            <person name="Szollosi G.J."/>
            <person name="Szarkandi J.G."/>
            <person name="Papp V."/>
            <person name="Albert L."/>
            <person name="Andreopoulos W."/>
            <person name="Angelini C."/>
            <person name="Antonin V."/>
            <person name="Barry K.W."/>
            <person name="Bougher N.L."/>
            <person name="Buchanan P."/>
            <person name="Buyck B."/>
            <person name="Bense V."/>
            <person name="Catcheside P."/>
            <person name="Chovatia M."/>
            <person name="Cooper J."/>
            <person name="Damon W."/>
            <person name="Desjardin D."/>
            <person name="Finy P."/>
            <person name="Geml J."/>
            <person name="Haridas S."/>
            <person name="Hughes K."/>
            <person name="Justo A."/>
            <person name="Karasinski D."/>
            <person name="Kautmanova I."/>
            <person name="Kiss B."/>
            <person name="Kocsube S."/>
            <person name="Kotiranta H."/>
            <person name="LaButti K.M."/>
            <person name="Lechner B.E."/>
            <person name="Liimatainen K."/>
            <person name="Lipzen A."/>
            <person name="Lukacs Z."/>
            <person name="Mihaltcheva S."/>
            <person name="Morgado L.N."/>
            <person name="Niskanen T."/>
            <person name="Noordeloos M.E."/>
            <person name="Ohm R.A."/>
            <person name="Ortiz-Santana B."/>
            <person name="Ovrebo C."/>
            <person name="Racz N."/>
            <person name="Riley R."/>
            <person name="Savchenko A."/>
            <person name="Shiryaev A."/>
            <person name="Soop K."/>
            <person name="Spirin V."/>
            <person name="Szebenyi C."/>
            <person name="Tomsovsky M."/>
            <person name="Tulloss R.E."/>
            <person name="Uehling J."/>
            <person name="Grigoriev I.V."/>
            <person name="Vagvolgyi C."/>
            <person name="Papp T."/>
            <person name="Martin F.M."/>
            <person name="Miettinen O."/>
            <person name="Hibbett D.S."/>
            <person name="Nagy L.G."/>
        </authorList>
    </citation>
    <scope>NUCLEOTIDE SEQUENCE [LARGE SCALE GENOMIC DNA]</scope>
    <source>
        <strain evidence="2 3">HHB13444</strain>
    </source>
</reference>
<name>A0A5C3NYG7_9APHY</name>
<evidence type="ECO:0000256" key="1">
    <source>
        <dbReference type="SAM" id="MobiDB-lite"/>
    </source>
</evidence>
<organism evidence="2 3">
    <name type="scientific">Polyporus arcularius HHB13444</name>
    <dbReference type="NCBI Taxonomy" id="1314778"/>
    <lineage>
        <taxon>Eukaryota</taxon>
        <taxon>Fungi</taxon>
        <taxon>Dikarya</taxon>
        <taxon>Basidiomycota</taxon>
        <taxon>Agaricomycotina</taxon>
        <taxon>Agaricomycetes</taxon>
        <taxon>Polyporales</taxon>
        <taxon>Polyporaceae</taxon>
        <taxon>Polyporus</taxon>
    </lineage>
</organism>
<dbReference type="AlphaFoldDB" id="A0A5C3NYG7"/>
<protein>
    <submittedName>
        <fullName evidence="2">Uncharacterized protein</fullName>
    </submittedName>
</protein>